<dbReference type="AlphaFoldDB" id="A0AA36MYI4"/>
<keyword evidence="1" id="KW-0677">Repeat</keyword>
<dbReference type="SMART" id="SM00698">
    <property type="entry name" value="MORN"/>
    <property type="match status" value="8"/>
</dbReference>
<evidence type="ECO:0000313" key="4">
    <source>
        <dbReference type="Proteomes" id="UP001178507"/>
    </source>
</evidence>
<gene>
    <name evidence="3" type="ORF">EVOR1521_LOCUS14139</name>
</gene>
<accession>A0AA36MYI4</accession>
<comment type="caution">
    <text evidence="3">The sequence shown here is derived from an EMBL/GenBank/DDBJ whole genome shotgun (WGS) entry which is preliminary data.</text>
</comment>
<dbReference type="SUPFAM" id="SSF82185">
    <property type="entry name" value="Histone H3 K4-specific methyltransferase SET7/9 N-terminal domain"/>
    <property type="match status" value="2"/>
</dbReference>
<dbReference type="EMBL" id="CAUJNA010001657">
    <property type="protein sequence ID" value="CAJ1388215.1"/>
    <property type="molecule type" value="Genomic_DNA"/>
</dbReference>
<dbReference type="GO" id="GO:0005829">
    <property type="term" value="C:cytosol"/>
    <property type="evidence" value="ECO:0007669"/>
    <property type="project" value="TreeGrafter"/>
</dbReference>
<reference evidence="3" key="1">
    <citation type="submission" date="2023-08" db="EMBL/GenBank/DDBJ databases">
        <authorList>
            <person name="Chen Y."/>
            <person name="Shah S."/>
            <person name="Dougan E. K."/>
            <person name="Thang M."/>
            <person name="Chan C."/>
        </authorList>
    </citation>
    <scope>NUCLEOTIDE SEQUENCE</scope>
</reference>
<dbReference type="PANTHER" id="PTHR43215:SF14">
    <property type="entry name" value="RADIAL SPOKE HEAD 1 HOMOLOG"/>
    <property type="match status" value="1"/>
</dbReference>
<evidence type="ECO:0000256" key="2">
    <source>
        <dbReference type="SAM" id="MobiDB-lite"/>
    </source>
</evidence>
<dbReference type="Pfam" id="PF02493">
    <property type="entry name" value="MORN"/>
    <property type="match status" value="8"/>
</dbReference>
<evidence type="ECO:0000256" key="1">
    <source>
        <dbReference type="ARBA" id="ARBA00022737"/>
    </source>
</evidence>
<protein>
    <submittedName>
        <fullName evidence="3">Uncharacterized protein</fullName>
    </submittedName>
</protein>
<evidence type="ECO:0000313" key="3">
    <source>
        <dbReference type="EMBL" id="CAJ1388215.1"/>
    </source>
</evidence>
<keyword evidence="4" id="KW-1185">Reference proteome</keyword>
<sequence>MAAASWNPWECLACCAAAEAPVEPHDAPAEKLIPVSTVFVKSMDEPDGGEQLDAPETGEVLAEQRRQLQEHLASARSRPAKQTAFAADAAANSKMPTSQPQGSQVLDRARDIQEVRNFRHLRTSDQRDTMAIVLARFAAVELTPRISEDRESPELPPAAGTKPLPLRAPVGRLPILGTWRSQKTKCYYFYFEVGDRYNVEFPNTSMVIEHWRGDELLRLEAALLVNDIHAKVPAVYGRLANREKAAKDEFQDGDCVVLPAIVRDHHAFYNCSLNQNLQKFLHCEVVEAAFEANATYDGPWQNGQKHGYGVLMGKDGAKYSGQFQNDKKEGEGVYHYPSGAKYTGQWVNDMQEGQGKEEWADGSVFEGEFKAGTKHGRGKFIWSTLCRYEGEFDNNDMHGEGVYTWSDGRGYSGQWTHNTMAPKGKMWWSDGRTYIGEFLDGRKHGEGTLTWPDGRSYSGQWQDGKQHGTAVAQTAKGLKRQSIWKDGARQLDLRGRGISGLSGQPCLALRGV</sequence>
<feature type="region of interest" description="Disordered" evidence="2">
    <location>
        <begin position="73"/>
        <end position="105"/>
    </location>
</feature>
<dbReference type="Proteomes" id="UP001178507">
    <property type="component" value="Unassembled WGS sequence"/>
</dbReference>
<feature type="compositionally biased region" description="Polar residues" evidence="2">
    <location>
        <begin position="94"/>
        <end position="104"/>
    </location>
</feature>
<proteinExistence type="predicted"/>
<dbReference type="InterPro" id="IPR003409">
    <property type="entry name" value="MORN"/>
</dbReference>
<feature type="compositionally biased region" description="Low complexity" evidence="2">
    <location>
        <begin position="80"/>
        <end position="91"/>
    </location>
</feature>
<dbReference type="PANTHER" id="PTHR43215">
    <property type="entry name" value="RADIAL SPOKE HEAD 1 HOMOLOG"/>
    <property type="match status" value="1"/>
</dbReference>
<organism evidence="3 4">
    <name type="scientific">Effrenium voratum</name>
    <dbReference type="NCBI Taxonomy" id="2562239"/>
    <lineage>
        <taxon>Eukaryota</taxon>
        <taxon>Sar</taxon>
        <taxon>Alveolata</taxon>
        <taxon>Dinophyceae</taxon>
        <taxon>Suessiales</taxon>
        <taxon>Symbiodiniaceae</taxon>
        <taxon>Effrenium</taxon>
    </lineage>
</organism>
<dbReference type="Gene3D" id="2.20.110.10">
    <property type="entry name" value="Histone H3 K4-specific methyltransferase SET7/9 N-terminal domain"/>
    <property type="match status" value="3"/>
</dbReference>
<name>A0AA36MYI4_9DINO</name>